<dbReference type="PROSITE" id="PS50262">
    <property type="entry name" value="G_PROTEIN_RECEP_F1_2"/>
    <property type="match status" value="1"/>
</dbReference>
<dbReference type="PANTHER" id="PTHR46641">
    <property type="entry name" value="FMRFAMIDE RECEPTOR-RELATED"/>
    <property type="match status" value="1"/>
</dbReference>
<dbReference type="Pfam" id="PF00001">
    <property type="entry name" value="7tm_1"/>
    <property type="match status" value="1"/>
</dbReference>
<feature type="domain" description="G-protein coupled receptors family 1 profile" evidence="6">
    <location>
        <begin position="38"/>
        <end position="206"/>
    </location>
</feature>
<accession>A0A0L8I6Y8</accession>
<dbReference type="KEGG" id="obi:106883318"/>
<feature type="transmembrane region" description="Helical" evidence="5">
    <location>
        <begin position="299"/>
        <end position="319"/>
    </location>
</feature>
<comment type="subcellular location">
    <subcellularLocation>
        <location evidence="1">Membrane</location>
    </subcellularLocation>
</comment>
<dbReference type="AlphaFoldDB" id="A0A0L8I6Y8"/>
<reference evidence="7" key="1">
    <citation type="submission" date="2015-07" db="EMBL/GenBank/DDBJ databases">
        <title>MeaNS - Measles Nucleotide Surveillance Program.</title>
        <authorList>
            <person name="Tran T."/>
            <person name="Druce J."/>
        </authorList>
    </citation>
    <scope>NUCLEOTIDE SEQUENCE</scope>
    <source>
        <strain evidence="7">UCB-OBI-ISO-001</strain>
        <tissue evidence="7">Gonad</tissue>
    </source>
</reference>
<feature type="transmembrane region" description="Helical" evidence="5">
    <location>
        <begin position="182"/>
        <end position="207"/>
    </location>
</feature>
<evidence type="ECO:0000259" key="6">
    <source>
        <dbReference type="PROSITE" id="PS50262"/>
    </source>
</evidence>
<dbReference type="SUPFAM" id="SSF81321">
    <property type="entry name" value="Family A G protein-coupled receptor-like"/>
    <property type="match status" value="1"/>
</dbReference>
<dbReference type="GO" id="GO:0016020">
    <property type="term" value="C:membrane"/>
    <property type="evidence" value="ECO:0007669"/>
    <property type="project" value="UniProtKB-SubCell"/>
</dbReference>
<organism evidence="7">
    <name type="scientific">Octopus bimaculoides</name>
    <name type="common">California two-spotted octopus</name>
    <dbReference type="NCBI Taxonomy" id="37653"/>
    <lineage>
        <taxon>Eukaryota</taxon>
        <taxon>Metazoa</taxon>
        <taxon>Spiralia</taxon>
        <taxon>Lophotrochozoa</taxon>
        <taxon>Mollusca</taxon>
        <taxon>Cephalopoda</taxon>
        <taxon>Coleoidea</taxon>
        <taxon>Octopodiformes</taxon>
        <taxon>Octopoda</taxon>
        <taxon>Incirrata</taxon>
        <taxon>Octopodidae</taxon>
        <taxon>Octopus</taxon>
    </lineage>
</organism>
<dbReference type="InterPro" id="IPR052954">
    <property type="entry name" value="GPCR-Ligand_Int"/>
</dbReference>
<dbReference type="OMA" id="CLIAYRS"/>
<dbReference type="Gene3D" id="1.20.1070.10">
    <property type="entry name" value="Rhodopsin 7-helix transmembrane proteins"/>
    <property type="match status" value="1"/>
</dbReference>
<evidence type="ECO:0000256" key="2">
    <source>
        <dbReference type="ARBA" id="ARBA00022692"/>
    </source>
</evidence>
<protein>
    <recommendedName>
        <fullName evidence="6">G-protein coupled receptors family 1 profile domain-containing protein</fullName>
    </recommendedName>
</protein>
<dbReference type="GO" id="GO:0004930">
    <property type="term" value="F:G protein-coupled receptor activity"/>
    <property type="evidence" value="ECO:0007669"/>
    <property type="project" value="InterPro"/>
</dbReference>
<evidence type="ECO:0000256" key="5">
    <source>
        <dbReference type="SAM" id="Phobius"/>
    </source>
</evidence>
<keyword evidence="3 5" id="KW-1133">Transmembrane helix</keyword>
<evidence type="ECO:0000313" key="7">
    <source>
        <dbReference type="EMBL" id="KOF97248.1"/>
    </source>
</evidence>
<dbReference type="EMBL" id="KQ416368">
    <property type="protein sequence ID" value="KOF97248.1"/>
    <property type="molecule type" value="Genomic_DNA"/>
</dbReference>
<evidence type="ECO:0000256" key="4">
    <source>
        <dbReference type="ARBA" id="ARBA00023136"/>
    </source>
</evidence>
<dbReference type="OrthoDB" id="9990906at2759"/>
<sequence>MAYSNNTNYQQFIYQRDPLREALELYGTPTVIAFGVFGNIWAMLTFYYTSIKRIPATHSMMALAVVDNGVLITILLMTWLPRQRIDIYNKYGWCQIIILCNFVSIFLSPWYLVCLLIERYLDLVHPSSQWRIKTTFRARLISIGLAILALAFYLHIAWIFGVDEQSNLCGLWPGSANYYHKLNIIDTIIVVLLPTICFVVLLFRLLLYMWYDCQTRRSLRCLQPNLRQNANTTTIVTNYKPNTVINNPTNERICPTDMGFDLTTMVTTITFATIVLTLLNNASRVAMTFGNRRFTKIISYFSIVNNLNYACRFYIYFIVSPTFRYHLRELLLKTCKCIIVDFCRPRTTEQDVPAQSISNNEMQAIPNDTQN</sequence>
<feature type="transmembrane region" description="Helical" evidence="5">
    <location>
        <begin position="26"/>
        <end position="48"/>
    </location>
</feature>
<evidence type="ECO:0000256" key="3">
    <source>
        <dbReference type="ARBA" id="ARBA00022989"/>
    </source>
</evidence>
<evidence type="ECO:0000256" key="1">
    <source>
        <dbReference type="ARBA" id="ARBA00004370"/>
    </source>
</evidence>
<proteinExistence type="predicted"/>
<feature type="transmembrane region" description="Helical" evidence="5">
    <location>
        <begin position="260"/>
        <end position="279"/>
    </location>
</feature>
<gene>
    <name evidence="7" type="ORF">OCBIM_22030738mg</name>
</gene>
<dbReference type="PANTHER" id="PTHR46641:SF25">
    <property type="entry name" value="CNMAMIDE RECEPTOR-RELATED"/>
    <property type="match status" value="1"/>
</dbReference>
<dbReference type="InterPro" id="IPR000276">
    <property type="entry name" value="GPCR_Rhodpsn"/>
</dbReference>
<dbReference type="InterPro" id="IPR017452">
    <property type="entry name" value="GPCR_Rhodpsn_7TM"/>
</dbReference>
<feature type="transmembrane region" description="Helical" evidence="5">
    <location>
        <begin position="138"/>
        <end position="162"/>
    </location>
</feature>
<feature type="transmembrane region" description="Helical" evidence="5">
    <location>
        <begin position="92"/>
        <end position="117"/>
    </location>
</feature>
<keyword evidence="2 5" id="KW-0812">Transmembrane</keyword>
<name>A0A0L8I6Y8_OCTBM</name>
<feature type="transmembrane region" description="Helical" evidence="5">
    <location>
        <begin position="60"/>
        <end position="80"/>
    </location>
</feature>
<keyword evidence="4 5" id="KW-0472">Membrane</keyword>